<keyword evidence="2" id="KW-0472">Membrane</keyword>
<sequence>MSGAPAPPSDPDPDRERNRDGDPAADSPDSSAGGGPVLVDRSGVELDVPADADVFACERCDERFPRARHLDLHRGLAHADDLTETEREAYAAASADEHADLRRFRLVSLGLLVLIYFGFLLLYAVAGTSGSDALAPLVVTGAGAARRWRRDDGEPTDGRPPSERPHRP</sequence>
<gene>
    <name evidence="4" type="ORF">K933_12942</name>
</gene>
<feature type="region of interest" description="Disordered" evidence="1">
    <location>
        <begin position="148"/>
        <end position="168"/>
    </location>
</feature>
<dbReference type="STRING" id="1324957.K933_12942"/>
<organism evidence="4 5">
    <name type="scientific">Candidatus Halobonum tyrrellensis G22</name>
    <dbReference type="NCBI Taxonomy" id="1324957"/>
    <lineage>
        <taxon>Archaea</taxon>
        <taxon>Methanobacteriati</taxon>
        <taxon>Methanobacteriota</taxon>
        <taxon>Stenosarchaea group</taxon>
        <taxon>Halobacteria</taxon>
        <taxon>Halobacteriales</taxon>
        <taxon>Haloferacaceae</taxon>
        <taxon>Candidatus Halobonum</taxon>
    </lineage>
</organism>
<evidence type="ECO:0000313" key="4">
    <source>
        <dbReference type="EMBL" id="ESP87625.1"/>
    </source>
</evidence>
<dbReference type="eggNOG" id="arCOG04510">
    <property type="taxonomic scope" value="Archaea"/>
</dbReference>
<name>V4HA86_9EURY</name>
<feature type="transmembrane region" description="Helical" evidence="2">
    <location>
        <begin position="106"/>
        <end position="126"/>
    </location>
</feature>
<reference evidence="4 5" key="1">
    <citation type="journal article" date="2013" name="Genome Announc.">
        <title>Draft Genome Sequence of 'Candidatus Halobonum tyrrellensis' Strain G22, Isolated from the Hypersaline Waters of Lake Tyrrell, Australia.</title>
        <authorList>
            <person name="Ugalde J.A."/>
            <person name="Narasingarao P."/>
            <person name="Kuo S."/>
            <person name="Podell S."/>
            <person name="Allen E.E."/>
        </authorList>
    </citation>
    <scope>NUCLEOTIDE SEQUENCE [LARGE SCALE GENOMIC DNA]</scope>
    <source>
        <strain evidence="4 5">G22</strain>
    </source>
</reference>
<keyword evidence="5" id="KW-1185">Reference proteome</keyword>
<dbReference type="EMBL" id="ASGZ01000053">
    <property type="protein sequence ID" value="ESP87625.1"/>
    <property type="molecule type" value="Genomic_DNA"/>
</dbReference>
<feature type="compositionally biased region" description="Basic and acidic residues" evidence="1">
    <location>
        <begin position="149"/>
        <end position="168"/>
    </location>
</feature>
<dbReference type="AlphaFoldDB" id="V4HA86"/>
<proteinExistence type="predicted"/>
<accession>V4HA86</accession>
<feature type="compositionally biased region" description="Basic and acidic residues" evidence="1">
    <location>
        <begin position="12"/>
        <end position="22"/>
    </location>
</feature>
<feature type="domain" description="C2H2-type" evidence="3">
    <location>
        <begin position="55"/>
        <end position="83"/>
    </location>
</feature>
<dbReference type="Proteomes" id="UP000017840">
    <property type="component" value="Unassembled WGS sequence"/>
</dbReference>
<dbReference type="PROSITE" id="PS00028">
    <property type="entry name" value="ZINC_FINGER_C2H2_1"/>
    <property type="match status" value="1"/>
</dbReference>
<dbReference type="InterPro" id="IPR013087">
    <property type="entry name" value="Znf_C2H2_type"/>
</dbReference>
<comment type="caution">
    <text evidence="4">The sequence shown here is derived from an EMBL/GenBank/DDBJ whole genome shotgun (WGS) entry which is preliminary data.</text>
</comment>
<evidence type="ECO:0000313" key="5">
    <source>
        <dbReference type="Proteomes" id="UP000017840"/>
    </source>
</evidence>
<protein>
    <submittedName>
        <fullName evidence="4">Putative DNA binding protein</fullName>
    </submittedName>
</protein>
<keyword evidence="2" id="KW-0812">Transmembrane</keyword>
<dbReference type="RefSeq" id="WP_023395163.1">
    <property type="nucleotide sequence ID" value="NZ_ASGZ01000053.1"/>
</dbReference>
<evidence type="ECO:0000256" key="2">
    <source>
        <dbReference type="SAM" id="Phobius"/>
    </source>
</evidence>
<dbReference type="OrthoDB" id="293088at2157"/>
<dbReference type="PROSITE" id="PS50157">
    <property type="entry name" value="ZINC_FINGER_C2H2_2"/>
    <property type="match status" value="1"/>
</dbReference>
<evidence type="ECO:0000256" key="1">
    <source>
        <dbReference type="SAM" id="MobiDB-lite"/>
    </source>
</evidence>
<keyword evidence="2" id="KW-1133">Transmembrane helix</keyword>
<feature type="region of interest" description="Disordered" evidence="1">
    <location>
        <begin position="1"/>
        <end position="40"/>
    </location>
</feature>
<feature type="compositionally biased region" description="Pro residues" evidence="1">
    <location>
        <begin position="1"/>
        <end position="10"/>
    </location>
</feature>
<evidence type="ECO:0000259" key="3">
    <source>
        <dbReference type="PROSITE" id="PS50157"/>
    </source>
</evidence>